<dbReference type="PANTHER" id="PTHR42798:SF4">
    <property type="entry name" value="ABC TRANSPORTER DOMAIN-CONTAINING PROTEIN"/>
    <property type="match status" value="1"/>
</dbReference>
<evidence type="ECO:0000313" key="7">
    <source>
        <dbReference type="Proteomes" id="UP000054709"/>
    </source>
</evidence>
<dbReference type="GO" id="GO:0016887">
    <property type="term" value="F:ATP hydrolysis activity"/>
    <property type="evidence" value="ECO:0007669"/>
    <property type="project" value="InterPro"/>
</dbReference>
<dbReference type="PANTHER" id="PTHR42798">
    <property type="entry name" value="LIPOPROTEIN-RELEASING SYSTEM ATP-BINDING PROTEIN LOLD"/>
    <property type="match status" value="1"/>
</dbReference>
<dbReference type="Gene3D" id="3.40.50.300">
    <property type="entry name" value="P-loop containing nucleotide triphosphate hydrolases"/>
    <property type="match status" value="1"/>
</dbReference>
<reference evidence="6 7" key="1">
    <citation type="journal article" date="2015" name="Int. Biodeterior. Biodegradation">
        <title>Physiological and genetic screening methods for the isolation of methyl tert-butyl ether-degrading bacteria for bioremediation purposes.</title>
        <authorList>
            <person name="Guisado I.M."/>
            <person name="Purswani J."/>
            <person name="Gonzalez Lopez J."/>
            <person name="Pozo C."/>
        </authorList>
    </citation>
    <scope>NUCLEOTIDE SEQUENCE [LARGE SCALE GENOMIC DNA]</scope>
    <source>
        <strain evidence="6 7">SH7</strain>
    </source>
</reference>
<dbReference type="GO" id="GO:0022857">
    <property type="term" value="F:transmembrane transporter activity"/>
    <property type="evidence" value="ECO:0007669"/>
    <property type="project" value="UniProtKB-ARBA"/>
</dbReference>
<keyword evidence="3" id="KW-0547">Nucleotide-binding</keyword>
<dbReference type="CDD" id="cd03255">
    <property type="entry name" value="ABC_MJ0796_LolCDE_FtsE"/>
    <property type="match status" value="1"/>
</dbReference>
<dbReference type="InterPro" id="IPR003439">
    <property type="entry name" value="ABC_transporter-like_ATP-bd"/>
</dbReference>
<dbReference type="InterPro" id="IPR003593">
    <property type="entry name" value="AAA+_ATPase"/>
</dbReference>
<dbReference type="FunFam" id="3.40.50.300:FF:000032">
    <property type="entry name" value="Export ABC transporter ATP-binding protein"/>
    <property type="match status" value="1"/>
</dbReference>
<evidence type="ECO:0000256" key="1">
    <source>
        <dbReference type="ARBA" id="ARBA00005417"/>
    </source>
</evidence>
<keyword evidence="7" id="KW-1185">Reference proteome</keyword>
<dbReference type="EMBL" id="LCZJ02000014">
    <property type="protein sequence ID" value="KTD88340.1"/>
    <property type="molecule type" value="Genomic_DNA"/>
</dbReference>
<dbReference type="InterPro" id="IPR017911">
    <property type="entry name" value="MacB-like_ATP-bd"/>
</dbReference>
<dbReference type="Proteomes" id="UP000054709">
    <property type="component" value="Unassembled WGS sequence"/>
</dbReference>
<dbReference type="SMART" id="SM00382">
    <property type="entry name" value="AAA"/>
    <property type="match status" value="1"/>
</dbReference>
<evidence type="ECO:0000259" key="5">
    <source>
        <dbReference type="PROSITE" id="PS50893"/>
    </source>
</evidence>
<dbReference type="InterPro" id="IPR027417">
    <property type="entry name" value="P-loop_NTPase"/>
</dbReference>
<dbReference type="GO" id="GO:0005524">
    <property type="term" value="F:ATP binding"/>
    <property type="evidence" value="ECO:0007669"/>
    <property type="project" value="UniProtKB-KW"/>
</dbReference>
<sequence length="224" mass="25011">MIRITNLQKSFLLGPKKNMVLKNVNLEINKGEMVAIMGRSGSGKSTLLNILAGLVKADSGSYHFDNNDVLKMDSNQVAEFRKCNIGYVFQNSVLIDTKDVYHNIVLPLKYSNYSKSEEKKKISLVLAALHIEKLKHNSIDTLSGGEGQRVAIARAIIQDPKVIIADEPTGSLDEKTEEDILRLFTIFNKQGKTIIIVTHNQKVADSCDRIFYIENGCCNLFTGY</sequence>
<dbReference type="AlphaFoldDB" id="A0A0W1B461"/>
<dbReference type="SUPFAM" id="SSF52540">
    <property type="entry name" value="P-loop containing nucleoside triphosphate hydrolases"/>
    <property type="match status" value="1"/>
</dbReference>
<proteinExistence type="inferred from homology"/>
<evidence type="ECO:0000256" key="3">
    <source>
        <dbReference type="ARBA" id="ARBA00022741"/>
    </source>
</evidence>
<accession>A0A0W1B461</accession>
<comment type="caution">
    <text evidence="6">The sequence shown here is derived from an EMBL/GenBank/DDBJ whole genome shotgun (WGS) entry which is preliminary data.</text>
</comment>
<feature type="domain" description="ABC transporter" evidence="5">
    <location>
        <begin position="2"/>
        <end position="224"/>
    </location>
</feature>
<keyword evidence="4 6" id="KW-0067">ATP-binding</keyword>
<dbReference type="Pfam" id="PF00005">
    <property type="entry name" value="ABC_tran"/>
    <property type="match status" value="1"/>
</dbReference>
<dbReference type="PROSITE" id="PS50893">
    <property type="entry name" value="ABC_TRANSPORTER_2"/>
    <property type="match status" value="1"/>
</dbReference>
<evidence type="ECO:0000313" key="6">
    <source>
        <dbReference type="EMBL" id="KTD88340.1"/>
    </source>
</evidence>
<comment type="similarity">
    <text evidence="1">Belongs to the ABC transporter superfamily.</text>
</comment>
<dbReference type="OrthoDB" id="9791546at2"/>
<gene>
    <name evidence="6" type="ORF">UQ64_06010</name>
</gene>
<protein>
    <submittedName>
        <fullName evidence="6">Peptide ABC transporter ATP-binding protein</fullName>
    </submittedName>
</protein>
<evidence type="ECO:0000256" key="4">
    <source>
        <dbReference type="ARBA" id="ARBA00022840"/>
    </source>
</evidence>
<name>A0A0W1B461_9BACL</name>
<evidence type="ECO:0000256" key="2">
    <source>
        <dbReference type="ARBA" id="ARBA00022448"/>
    </source>
</evidence>
<dbReference type="GO" id="GO:0098796">
    <property type="term" value="C:membrane protein complex"/>
    <property type="evidence" value="ECO:0007669"/>
    <property type="project" value="UniProtKB-ARBA"/>
</dbReference>
<organism evidence="6 7">
    <name type="scientific">Paenibacillus etheri</name>
    <dbReference type="NCBI Taxonomy" id="1306852"/>
    <lineage>
        <taxon>Bacteria</taxon>
        <taxon>Bacillati</taxon>
        <taxon>Bacillota</taxon>
        <taxon>Bacilli</taxon>
        <taxon>Bacillales</taxon>
        <taxon>Paenibacillaceae</taxon>
        <taxon>Paenibacillus</taxon>
    </lineage>
</organism>
<keyword evidence="2" id="KW-0813">Transport</keyword>